<accession>A0A640W8M7</accession>
<dbReference type="NCBIfam" id="NF040582">
    <property type="entry name" value="STY4528_fam"/>
    <property type="match status" value="1"/>
</dbReference>
<gene>
    <name evidence="2" type="ORF">F0A16_21460</name>
</gene>
<feature type="region of interest" description="Disordered" evidence="1">
    <location>
        <begin position="357"/>
        <end position="391"/>
    </location>
</feature>
<comment type="caution">
    <text evidence="2">The sequence shown here is derived from an EMBL/GenBank/DDBJ whole genome shotgun (WGS) entry which is preliminary data.</text>
</comment>
<feature type="compositionally biased region" description="Polar residues" evidence="1">
    <location>
        <begin position="216"/>
        <end position="227"/>
    </location>
</feature>
<dbReference type="Proteomes" id="UP000466024">
    <property type="component" value="Unassembled WGS sequence"/>
</dbReference>
<dbReference type="EMBL" id="VTPX01000027">
    <property type="protein sequence ID" value="KAA0015144.1"/>
    <property type="molecule type" value="Genomic_DNA"/>
</dbReference>
<evidence type="ECO:0000313" key="2">
    <source>
        <dbReference type="EMBL" id="KAA0015144.1"/>
    </source>
</evidence>
<organism evidence="2 3">
    <name type="scientific">Salinicola corii</name>
    <dbReference type="NCBI Taxonomy" id="2606937"/>
    <lineage>
        <taxon>Bacteria</taxon>
        <taxon>Pseudomonadati</taxon>
        <taxon>Pseudomonadota</taxon>
        <taxon>Gammaproteobacteria</taxon>
        <taxon>Oceanospirillales</taxon>
        <taxon>Halomonadaceae</taxon>
        <taxon>Salinicola</taxon>
    </lineage>
</organism>
<keyword evidence="3" id="KW-1185">Reference proteome</keyword>
<dbReference type="InterPro" id="IPR047749">
    <property type="entry name" value="STY4528-like"/>
</dbReference>
<name>A0A640W8M7_9GAMM</name>
<protein>
    <submittedName>
        <fullName evidence="2">Uncharacterized protein</fullName>
    </submittedName>
</protein>
<dbReference type="AlphaFoldDB" id="A0A640W8M7"/>
<reference evidence="2 3" key="1">
    <citation type="submission" date="2019-08" db="EMBL/GenBank/DDBJ databases">
        <title>Bioinformatics analysis of the strain L3 and L5.</title>
        <authorList>
            <person name="Li X."/>
        </authorList>
    </citation>
    <scope>NUCLEOTIDE SEQUENCE [LARGE SCALE GENOMIC DNA]</scope>
    <source>
        <strain evidence="2 3">L3</strain>
    </source>
</reference>
<feature type="region of interest" description="Disordered" evidence="1">
    <location>
        <begin position="215"/>
        <end position="241"/>
    </location>
</feature>
<sequence length="402" mass="44378">MKHYQALIGRAASSMTQRRGDATASDVEGLDGLLFMGNPHETVPRALLLDSRLGAVDVLGWQVIRLLSNSDRTTAFPTYDELEPLLRSGANRKASRKTVARVIAILRLTRWMTLGMKARNTDNGRMIGNVYVLHDEPLAAGESLALDPGYLEYVIQCSHHGNRAVAAVAECVKQELADSGVLDTPTRLAWLDRRARQQIDTEFPEETLSPEAQFPMETQSDSPSFQRKLSEFPSETYPSSQRKLMRNSMGYDAVSDASRGTTVRGNTNSVCNTTAREEPQASLVWSWPLELSSDQREAVSLMLTGLPNDVRQAVVDEAAGRLEAGKVKSPMAFLHTLAKRAASGEFQLTQFGQSVADKRCGSAPSKPRPMQNRVVPLETPQPLSDETEAKRQAMLERLGIRR</sequence>
<evidence type="ECO:0000313" key="3">
    <source>
        <dbReference type="Proteomes" id="UP000466024"/>
    </source>
</evidence>
<dbReference type="RefSeq" id="WP_149438075.1">
    <property type="nucleotide sequence ID" value="NZ_VTPX01000027.1"/>
</dbReference>
<proteinExistence type="predicted"/>
<evidence type="ECO:0000256" key="1">
    <source>
        <dbReference type="SAM" id="MobiDB-lite"/>
    </source>
</evidence>